<dbReference type="GO" id="GO:0019877">
    <property type="term" value="P:diaminopimelate biosynthetic process"/>
    <property type="evidence" value="ECO:0007669"/>
    <property type="project" value="UniProtKB-UniRule"/>
</dbReference>
<evidence type="ECO:0000313" key="18">
    <source>
        <dbReference type="EMBL" id="EAP87569.1"/>
    </source>
</evidence>
<accession>A3U5Q2</accession>
<dbReference type="NCBIfam" id="TIGR01296">
    <property type="entry name" value="asd_B"/>
    <property type="match status" value="1"/>
</dbReference>
<dbReference type="eggNOG" id="COG0136">
    <property type="taxonomic scope" value="Bacteria"/>
</dbReference>
<dbReference type="UniPathway" id="UPA00050">
    <property type="reaction ID" value="UER00463"/>
</dbReference>
<evidence type="ECO:0000256" key="8">
    <source>
        <dbReference type="ARBA" id="ARBA00022697"/>
    </source>
</evidence>
<evidence type="ECO:0000256" key="10">
    <source>
        <dbReference type="ARBA" id="ARBA00022915"/>
    </source>
</evidence>
<dbReference type="CDD" id="cd18131">
    <property type="entry name" value="ASADH_C_bac_euk_like"/>
    <property type="match status" value="1"/>
</dbReference>
<dbReference type="CDD" id="cd02316">
    <property type="entry name" value="VcASADH2_like_N"/>
    <property type="match status" value="1"/>
</dbReference>
<dbReference type="GO" id="GO:0009088">
    <property type="term" value="P:threonine biosynthetic process"/>
    <property type="evidence" value="ECO:0007669"/>
    <property type="project" value="UniProtKB-UniRule"/>
</dbReference>
<comment type="catalytic activity">
    <reaction evidence="14 15">
        <text>L-aspartate 4-semialdehyde + phosphate + NADP(+) = 4-phospho-L-aspartate + NADPH + H(+)</text>
        <dbReference type="Rhea" id="RHEA:24284"/>
        <dbReference type="ChEBI" id="CHEBI:15378"/>
        <dbReference type="ChEBI" id="CHEBI:43474"/>
        <dbReference type="ChEBI" id="CHEBI:57535"/>
        <dbReference type="ChEBI" id="CHEBI:57783"/>
        <dbReference type="ChEBI" id="CHEBI:58349"/>
        <dbReference type="ChEBI" id="CHEBI:537519"/>
        <dbReference type="EC" id="1.2.1.11"/>
    </reaction>
</comment>
<dbReference type="GO" id="GO:0051287">
    <property type="term" value="F:NAD binding"/>
    <property type="evidence" value="ECO:0007669"/>
    <property type="project" value="InterPro"/>
</dbReference>
<evidence type="ECO:0000256" key="15">
    <source>
        <dbReference type="HAMAP-Rule" id="MF_02121"/>
    </source>
</evidence>
<evidence type="ECO:0000256" key="14">
    <source>
        <dbReference type="ARBA" id="ARBA00047891"/>
    </source>
</evidence>
<feature type="binding site" evidence="15">
    <location>
        <begin position="9"/>
        <end position="12"/>
    </location>
    <ligand>
        <name>NADP(+)</name>
        <dbReference type="ChEBI" id="CHEBI:58349"/>
    </ligand>
</feature>
<dbReference type="SMART" id="SM00859">
    <property type="entry name" value="Semialdhyde_dh"/>
    <property type="match status" value="1"/>
</dbReference>
<dbReference type="EC" id="1.2.1.11" evidence="6 15"/>
<comment type="pathway">
    <text evidence="3 15">Amino-acid biosynthesis; L-threonine biosynthesis; L-threonine from L-aspartate: step 2/5.</text>
</comment>
<dbReference type="Pfam" id="PF02774">
    <property type="entry name" value="Semialdhyde_dhC"/>
    <property type="match status" value="1"/>
</dbReference>
<dbReference type="Gene3D" id="3.30.360.10">
    <property type="entry name" value="Dihydrodipicolinate Reductase, domain 2"/>
    <property type="match status" value="1"/>
</dbReference>
<dbReference type="GO" id="GO:0009089">
    <property type="term" value="P:lysine biosynthetic process via diaminopimelate"/>
    <property type="evidence" value="ECO:0007669"/>
    <property type="project" value="UniProtKB-UniRule"/>
</dbReference>
<evidence type="ECO:0000256" key="1">
    <source>
        <dbReference type="ARBA" id="ARBA00005021"/>
    </source>
</evidence>
<dbReference type="GO" id="GO:0004073">
    <property type="term" value="F:aspartate-semialdehyde dehydrogenase activity"/>
    <property type="evidence" value="ECO:0007669"/>
    <property type="project" value="UniProtKB-UniRule"/>
</dbReference>
<dbReference type="GO" id="GO:0046983">
    <property type="term" value="F:protein dimerization activity"/>
    <property type="evidence" value="ECO:0007669"/>
    <property type="project" value="InterPro"/>
</dbReference>
<dbReference type="GeneID" id="89452274"/>
<dbReference type="InterPro" id="IPR000534">
    <property type="entry name" value="Semialdehyde_DH_NAD-bd"/>
</dbReference>
<keyword evidence="19" id="KW-1185">Reference proteome</keyword>
<feature type="domain" description="Semialdehyde dehydrogenase NAD-binding" evidence="17">
    <location>
        <begin position="2"/>
        <end position="117"/>
    </location>
</feature>
<evidence type="ECO:0000259" key="17">
    <source>
        <dbReference type="SMART" id="SM00859"/>
    </source>
</evidence>
<dbReference type="EMBL" id="CP002046">
    <property type="protein sequence ID" value="EAP87569.1"/>
    <property type="molecule type" value="Genomic_DNA"/>
</dbReference>
<evidence type="ECO:0000256" key="11">
    <source>
        <dbReference type="ARBA" id="ARBA00023002"/>
    </source>
</evidence>
<evidence type="ECO:0000256" key="2">
    <source>
        <dbReference type="ARBA" id="ARBA00005076"/>
    </source>
</evidence>
<dbReference type="InterPro" id="IPR012080">
    <property type="entry name" value="Asp_semialdehyde_DH"/>
</dbReference>
<evidence type="ECO:0000256" key="16">
    <source>
        <dbReference type="PIRSR" id="PIRSR000148-1"/>
    </source>
</evidence>
<evidence type="ECO:0000256" key="6">
    <source>
        <dbReference type="ARBA" id="ARBA00013120"/>
    </source>
</evidence>
<feature type="active site" description="Acyl-thioester intermediate" evidence="15 16">
    <location>
        <position position="126"/>
    </location>
</feature>
<gene>
    <name evidence="15" type="primary">asd</name>
    <name evidence="18" type="ordered locus">CA2559_02400</name>
</gene>
<dbReference type="SUPFAM" id="SSF55347">
    <property type="entry name" value="Glyceraldehyde-3-phosphate dehydrogenase-like, C-terminal domain"/>
    <property type="match status" value="1"/>
</dbReference>
<protein>
    <recommendedName>
        <fullName evidence="6 15">Aspartate-semialdehyde dehydrogenase</fullName>
        <shortName evidence="15">ASA dehydrogenase</shortName>
        <shortName evidence="15">ASADH</shortName>
        <ecNumber evidence="6 15">1.2.1.11</ecNumber>
    </recommendedName>
    <alternativeName>
        <fullName evidence="15">Aspartate-beta-semialdehyde dehydrogenase</fullName>
    </alternativeName>
</protein>
<proteinExistence type="inferred from homology"/>
<dbReference type="OrthoDB" id="9805684at2"/>
<dbReference type="RefSeq" id="WP_013186247.1">
    <property type="nucleotide sequence ID" value="NC_014230.1"/>
</dbReference>
<dbReference type="PIRSF" id="PIRSF000148">
    <property type="entry name" value="ASA_dh"/>
    <property type="match status" value="1"/>
</dbReference>
<dbReference type="HOGENOM" id="CLU_049966_0_1_10"/>
<evidence type="ECO:0000256" key="3">
    <source>
        <dbReference type="ARBA" id="ARBA00005097"/>
    </source>
</evidence>
<dbReference type="GO" id="GO:0050661">
    <property type="term" value="F:NADP binding"/>
    <property type="evidence" value="ECO:0007669"/>
    <property type="project" value="UniProtKB-UniRule"/>
</dbReference>
<dbReference type="GO" id="GO:0009097">
    <property type="term" value="P:isoleucine biosynthetic process"/>
    <property type="evidence" value="ECO:0007669"/>
    <property type="project" value="UniProtKB-UniRule"/>
</dbReference>
<feature type="active site" description="Proton acceptor" evidence="15 16">
    <location>
        <position position="234"/>
    </location>
</feature>
<keyword evidence="13 15" id="KW-0486">Methionine biosynthesis</keyword>
<dbReference type="UniPathway" id="UPA00034">
    <property type="reaction ID" value="UER00016"/>
</dbReference>
<comment type="similarity">
    <text evidence="4 15">Belongs to the aspartate-semialdehyde dehydrogenase family.</text>
</comment>
<dbReference type="KEGG" id="cat:CA2559_02400"/>
<comment type="pathway">
    <text evidence="2 15">Amino-acid biosynthesis; L-lysine biosynthesis via DAP pathway; (S)-tetrahydrodipicolinate from L-aspartate: step 2/4.</text>
</comment>
<reference evidence="18 19" key="1">
    <citation type="journal article" date="2010" name="J. Bacteriol.">
        <title>The complete genome sequence of Croceibacter atlanticus HTCC2559T.</title>
        <authorList>
            <person name="Oh H.M."/>
            <person name="Kang I."/>
            <person name="Ferriera S."/>
            <person name="Giovannoni S.J."/>
            <person name="Cho J.C."/>
        </authorList>
    </citation>
    <scope>NUCLEOTIDE SEQUENCE [LARGE SCALE GENOMIC DNA]</scope>
    <source>
        <strain evidence="19">ATCC BAA-628 / HTCC2559 / KCTC 12090</strain>
    </source>
</reference>
<comment type="subunit">
    <text evidence="5 15">Homodimer.</text>
</comment>
<dbReference type="PANTHER" id="PTHR46278:SF2">
    <property type="entry name" value="ASPARTATE-SEMIALDEHYDE DEHYDROGENASE"/>
    <property type="match status" value="1"/>
</dbReference>
<dbReference type="Gene3D" id="3.40.50.720">
    <property type="entry name" value="NAD(P)-binding Rossmann-like Domain"/>
    <property type="match status" value="1"/>
</dbReference>
<feature type="binding site" evidence="15">
    <location>
        <begin position="37"/>
        <end position="38"/>
    </location>
    <ligand>
        <name>NADP(+)</name>
        <dbReference type="ChEBI" id="CHEBI:58349"/>
    </ligand>
</feature>
<feature type="binding site" evidence="15">
    <location>
        <position position="97"/>
    </location>
    <ligand>
        <name>phosphate</name>
        <dbReference type="ChEBI" id="CHEBI:43474"/>
    </ligand>
</feature>
<sequence length="339" mass="37426">MKVAVVGATGMVGRVMIKVLEERKFPISELLPVASKKSIGKKVIYNNQPYEVISMEDAIKQRPDIAIFSAGGSTSLEFAPKFADVGTTVIDNSSAWRMHEGVKLVVPEINANELTTEDKIIANPNCSTIQLVMVLKPLHDKYGIKRCVVSTYQSITGTGVKAVEQLRNELAGEKGEMAYPYPIHKNAIPHCDVFEENGYTKEELKLTREPQKILSDKSIALTATAVRIPVVGGHSESVNLEFNSDFDLNEVRAILSNTEGVKVQDNPDVNTYPMPIYAQGKDDVFVGRIRRDHSQSNTLNCWIVSDNLRKGAATNAVQIAEYLLKNNLIKNTSTVSYEV</sequence>
<dbReference type="HAMAP" id="MF_02121">
    <property type="entry name" value="ASADH"/>
    <property type="match status" value="1"/>
</dbReference>
<comment type="caution">
    <text evidence="15">Lacks conserved residue(s) required for the propagation of feature annotation.</text>
</comment>
<name>A3U5Q2_CROAH</name>
<keyword evidence="7 15" id="KW-0028">Amino-acid biosynthesis</keyword>
<comment type="function">
    <text evidence="15">Catalyzes the NADPH-dependent formation of L-aspartate-semialdehyde (L-ASA) by the reductive dephosphorylation of L-aspartyl-4-phosphate.</text>
</comment>
<keyword evidence="9 15" id="KW-0521">NADP</keyword>
<dbReference type="GO" id="GO:0071266">
    <property type="term" value="P:'de novo' L-methionine biosynthetic process"/>
    <property type="evidence" value="ECO:0007669"/>
    <property type="project" value="UniProtKB-UniRule"/>
</dbReference>
<keyword evidence="11 15" id="KW-0560">Oxidoreductase</keyword>
<keyword evidence="8 15" id="KW-0791">Threonine biosynthesis</keyword>
<dbReference type="Pfam" id="PF01118">
    <property type="entry name" value="Semialdhyde_dh"/>
    <property type="match status" value="1"/>
</dbReference>
<comment type="pathway">
    <text evidence="1 15">Amino-acid biosynthesis; L-methionine biosynthesis via de novo pathway; L-homoserine from L-aspartate: step 2/3.</text>
</comment>
<dbReference type="STRING" id="216432.CA2559_02400"/>
<evidence type="ECO:0000256" key="4">
    <source>
        <dbReference type="ARBA" id="ARBA00010584"/>
    </source>
</evidence>
<evidence type="ECO:0000256" key="12">
    <source>
        <dbReference type="ARBA" id="ARBA00023154"/>
    </source>
</evidence>
<evidence type="ECO:0000256" key="5">
    <source>
        <dbReference type="ARBA" id="ARBA00011738"/>
    </source>
</evidence>
<dbReference type="InterPro" id="IPR036291">
    <property type="entry name" value="NAD(P)-bd_dom_sf"/>
</dbReference>
<evidence type="ECO:0000313" key="19">
    <source>
        <dbReference type="Proteomes" id="UP000002297"/>
    </source>
</evidence>
<feature type="binding site" evidence="15">
    <location>
        <position position="307"/>
    </location>
    <ligand>
        <name>NADP(+)</name>
        <dbReference type="ChEBI" id="CHEBI:58349"/>
    </ligand>
</feature>
<dbReference type="Proteomes" id="UP000002297">
    <property type="component" value="Chromosome"/>
</dbReference>
<evidence type="ECO:0000256" key="7">
    <source>
        <dbReference type="ARBA" id="ARBA00022605"/>
    </source>
</evidence>
<feature type="binding site" evidence="15">
    <location>
        <position position="153"/>
    </location>
    <ligand>
        <name>substrate</name>
    </ligand>
</feature>
<dbReference type="UniPathway" id="UPA00051">
    <property type="reaction ID" value="UER00464"/>
</dbReference>
<evidence type="ECO:0000256" key="9">
    <source>
        <dbReference type="ARBA" id="ARBA00022857"/>
    </source>
</evidence>
<feature type="binding site" evidence="15">
    <location>
        <position position="227"/>
    </location>
    <ligand>
        <name>substrate</name>
    </ligand>
</feature>
<dbReference type="SUPFAM" id="SSF51735">
    <property type="entry name" value="NAD(P)-binding Rossmann-fold domains"/>
    <property type="match status" value="1"/>
</dbReference>
<dbReference type="InterPro" id="IPR005986">
    <property type="entry name" value="Asp_semialdehyde_DH_beta"/>
</dbReference>
<dbReference type="PANTHER" id="PTHR46278">
    <property type="entry name" value="DEHYDROGENASE, PUTATIVE-RELATED"/>
    <property type="match status" value="1"/>
</dbReference>
<dbReference type="NCBIfam" id="NF011456">
    <property type="entry name" value="PRK14874.1"/>
    <property type="match status" value="1"/>
</dbReference>
<keyword evidence="10 15" id="KW-0220">Diaminopimelate biosynthesis</keyword>
<dbReference type="AlphaFoldDB" id="A3U5Q2"/>
<evidence type="ECO:0000256" key="13">
    <source>
        <dbReference type="ARBA" id="ARBA00023167"/>
    </source>
</evidence>
<organism evidence="18 19">
    <name type="scientific">Croceibacter atlanticus (strain ATCC BAA-628 / JCM 21780 / CIP 108009 / IAM 15332 / KCTC 12090 / HTCC2559)</name>
    <dbReference type="NCBI Taxonomy" id="216432"/>
    <lineage>
        <taxon>Bacteria</taxon>
        <taxon>Pseudomonadati</taxon>
        <taxon>Bacteroidota</taxon>
        <taxon>Flavobacteriia</taxon>
        <taxon>Flavobacteriales</taxon>
        <taxon>Flavobacteriaceae</taxon>
        <taxon>Croceibacter</taxon>
    </lineage>
</organism>
<dbReference type="InterPro" id="IPR012280">
    <property type="entry name" value="Semialdhyde_DH_dimer_dom"/>
</dbReference>
<keyword evidence="12 15" id="KW-0457">Lysine biosynthesis</keyword>